<organism evidence="1 2">
    <name type="scientific">Pseudoalteromonas rubra</name>
    <dbReference type="NCBI Taxonomy" id="43658"/>
    <lineage>
        <taxon>Bacteria</taxon>
        <taxon>Pseudomonadati</taxon>
        <taxon>Pseudomonadota</taxon>
        <taxon>Gammaproteobacteria</taxon>
        <taxon>Alteromonadales</taxon>
        <taxon>Pseudoalteromonadaceae</taxon>
        <taxon>Pseudoalteromonas</taxon>
    </lineage>
</organism>
<sequence>MYVPVEKLKENKSRAIAKTTACTKSNDKQSFVFLDNRPEAITQRKVQPLANLSSSLPIQKKDNNTGLHNNLKDFNSNHVSTMQLRAVTLVEDADRAGELGVREIRNITMVGRPPGIWSNTMGAHTTAYQMYKDALRRSLINLTLPEAVQTLHNNVIAHEAVYMGRLRNDGVGSPREKYNAERQLYNNIHALAIQVGGATTARIGKMIEHYLNLNELLAGTAYNTGPGANPGRGEASYAKALRAIDARMQGGEAAPANLRQVVQAAVTGLYDRVMDLAPDNKIQGNTSAAVGQTAMNIRSDAGQRFTNTFEAAYPRVAEAATILGFGPDQRLEYARTHAREDVVWGAGMGTIDQQRDAITLRYGEQGNRQDTFEIDFDQNAQRKITRLEFEGRPEVPFQDNSEGQHTTAWVVIRNWMTTQLMDKNVNSGLTRLKRFMNTFLDDVTVQGLWNVGDVTDGYAHDKDQASWNAERDAITARIAEIKTRPELKNWEIGGREILLRVLNLYARTPFSAVQSQGKAGGEAEYVHWLINNKTSKGKKLESGDLEYAAIRLYDFRAGDNARQQQEGGPEEKKLLHRHLKFIQEAFPTNGNSIKFNKLQKAMEERKEEID</sequence>
<gene>
    <name evidence="1" type="ORF">PRUB_a0104</name>
</gene>
<dbReference type="RefSeq" id="WP_010386083.1">
    <property type="nucleotide sequence ID" value="NZ_AHCD03000035.1"/>
</dbReference>
<dbReference type="AlphaFoldDB" id="A0A8T0C6R6"/>
<comment type="caution">
    <text evidence="1">The sequence shown here is derived from an EMBL/GenBank/DDBJ whole genome shotgun (WGS) entry which is preliminary data.</text>
</comment>
<evidence type="ECO:0000313" key="2">
    <source>
        <dbReference type="Proteomes" id="UP000016480"/>
    </source>
</evidence>
<accession>A0A8T0C6R6</accession>
<name>A0A8T0C6R6_9GAMM</name>
<dbReference type="Proteomes" id="UP000016480">
    <property type="component" value="Unassembled WGS sequence"/>
</dbReference>
<evidence type="ECO:0000313" key="1">
    <source>
        <dbReference type="EMBL" id="KAF7785732.1"/>
    </source>
</evidence>
<proteinExistence type="predicted"/>
<dbReference type="EMBL" id="AHCD03000035">
    <property type="protein sequence ID" value="KAF7785732.1"/>
    <property type="molecule type" value="Genomic_DNA"/>
</dbReference>
<reference evidence="1 2" key="1">
    <citation type="journal article" date="2012" name="J. Bacteriol.">
        <title>Genome sequence of the cycloprodigiosin-producing bacterial strain Pseudoalteromonas rubra ATCC 29570(T).</title>
        <authorList>
            <person name="Xie B.B."/>
            <person name="Shu Y.L."/>
            <person name="Qin Q.L."/>
            <person name="Rong J.C."/>
            <person name="Zhang X.Y."/>
            <person name="Chen X.L."/>
            <person name="Zhou B.C."/>
            <person name="Zhang Y.Z."/>
        </authorList>
    </citation>
    <scope>NUCLEOTIDE SEQUENCE [LARGE SCALE GENOMIC DNA]</scope>
    <source>
        <strain evidence="1 2">DSM 6842</strain>
    </source>
</reference>
<protein>
    <submittedName>
        <fullName evidence="1">Uncharacterized protein</fullName>
    </submittedName>
</protein>
<dbReference type="GeneID" id="61357947"/>